<dbReference type="InterPro" id="IPR000305">
    <property type="entry name" value="GIY-YIG_endonuc"/>
</dbReference>
<evidence type="ECO:0000256" key="3">
    <source>
        <dbReference type="ARBA" id="ARBA00022769"/>
    </source>
</evidence>
<dbReference type="InterPro" id="IPR050066">
    <property type="entry name" value="UvrABC_protein_C"/>
</dbReference>
<keyword evidence="3 7" id="KW-0228">DNA excision</keyword>
<dbReference type="GO" id="GO:0006289">
    <property type="term" value="P:nucleotide-excision repair"/>
    <property type="evidence" value="ECO:0007669"/>
    <property type="project" value="UniProtKB-UniRule"/>
</dbReference>
<dbReference type="SUPFAM" id="SSF47781">
    <property type="entry name" value="RuvA domain 2-like"/>
    <property type="match status" value="1"/>
</dbReference>
<dbReference type="InterPro" id="IPR036876">
    <property type="entry name" value="UVR_dom_sf"/>
</dbReference>
<dbReference type="InterPro" id="IPR004791">
    <property type="entry name" value="UvrC"/>
</dbReference>
<dbReference type="GO" id="GO:0009432">
    <property type="term" value="P:SOS response"/>
    <property type="evidence" value="ECO:0007669"/>
    <property type="project" value="UniProtKB-UniRule"/>
</dbReference>
<dbReference type="Pfam" id="PF14520">
    <property type="entry name" value="HHH_5"/>
    <property type="match status" value="1"/>
</dbReference>
<dbReference type="NCBIfam" id="TIGR00194">
    <property type="entry name" value="uvrC"/>
    <property type="match status" value="1"/>
</dbReference>
<dbReference type="Pfam" id="PF22920">
    <property type="entry name" value="UvrC_RNaseH"/>
    <property type="match status" value="1"/>
</dbReference>
<proteinExistence type="inferred from homology"/>
<dbReference type="Pfam" id="PF02151">
    <property type="entry name" value="UVR"/>
    <property type="match status" value="1"/>
</dbReference>
<evidence type="ECO:0000256" key="1">
    <source>
        <dbReference type="ARBA" id="ARBA00022490"/>
    </source>
</evidence>
<dbReference type="Gene3D" id="3.40.1440.10">
    <property type="entry name" value="GIY-YIG endonuclease"/>
    <property type="match status" value="1"/>
</dbReference>
<keyword evidence="6 7" id="KW-0742">SOS response</keyword>
<dbReference type="Gene3D" id="4.10.860.10">
    <property type="entry name" value="UVR domain"/>
    <property type="match status" value="1"/>
</dbReference>
<dbReference type="FunFam" id="3.40.1440.10:FF:000001">
    <property type="entry name" value="UvrABC system protein C"/>
    <property type="match status" value="1"/>
</dbReference>
<keyword evidence="12" id="KW-1185">Reference proteome</keyword>
<evidence type="ECO:0000256" key="5">
    <source>
        <dbReference type="ARBA" id="ARBA00023204"/>
    </source>
</evidence>
<evidence type="ECO:0000259" key="9">
    <source>
        <dbReference type="PROSITE" id="PS50164"/>
    </source>
</evidence>
<evidence type="ECO:0000256" key="7">
    <source>
        <dbReference type="HAMAP-Rule" id="MF_00203"/>
    </source>
</evidence>
<dbReference type="Gene3D" id="3.30.420.340">
    <property type="entry name" value="UvrC, RNAse H endonuclease domain"/>
    <property type="match status" value="1"/>
</dbReference>
<keyword evidence="1 7" id="KW-0963">Cytoplasm</keyword>
<feature type="domain" description="UvrC family homology region profile" evidence="10">
    <location>
        <begin position="272"/>
        <end position="497"/>
    </location>
</feature>
<accession>A0A1I2PEI0</accession>
<name>A0A1I2PEI0_9GAMM</name>
<organism evidence="11 12">
    <name type="scientific">Neptunomonas qingdaonensis</name>
    <dbReference type="NCBI Taxonomy" id="1045558"/>
    <lineage>
        <taxon>Bacteria</taxon>
        <taxon>Pseudomonadati</taxon>
        <taxon>Pseudomonadota</taxon>
        <taxon>Gammaproteobacteria</taxon>
        <taxon>Oceanospirillales</taxon>
        <taxon>Oceanospirillaceae</taxon>
        <taxon>Neptunomonas</taxon>
    </lineage>
</organism>
<dbReference type="SUPFAM" id="SSF46600">
    <property type="entry name" value="C-terminal UvrC-binding domain of UvrB"/>
    <property type="match status" value="1"/>
</dbReference>
<feature type="domain" description="UVR" evidence="8">
    <location>
        <begin position="222"/>
        <end position="257"/>
    </location>
</feature>
<dbReference type="AlphaFoldDB" id="A0A1I2PEI0"/>
<evidence type="ECO:0000256" key="4">
    <source>
        <dbReference type="ARBA" id="ARBA00022881"/>
    </source>
</evidence>
<dbReference type="CDD" id="cd10434">
    <property type="entry name" value="GIY-YIG_UvrC_Cho"/>
    <property type="match status" value="1"/>
</dbReference>
<dbReference type="SUPFAM" id="SSF82771">
    <property type="entry name" value="GIY-YIG endonuclease"/>
    <property type="match status" value="1"/>
</dbReference>
<comment type="similarity">
    <text evidence="7">Belongs to the UvrC family.</text>
</comment>
<keyword evidence="5 7" id="KW-0234">DNA repair</keyword>
<dbReference type="InterPro" id="IPR001162">
    <property type="entry name" value="UvrC_RNase_H_dom"/>
</dbReference>
<dbReference type="InterPro" id="IPR001943">
    <property type="entry name" value="UVR_dom"/>
</dbReference>
<dbReference type="GO" id="GO:0003677">
    <property type="term" value="F:DNA binding"/>
    <property type="evidence" value="ECO:0007669"/>
    <property type="project" value="UniProtKB-UniRule"/>
</dbReference>
<comment type="function">
    <text evidence="7">The UvrABC repair system catalyzes the recognition and processing of DNA lesions. UvrC both incises the 5' and 3' sides of the lesion. The N-terminal half is responsible for the 3' incision and the C-terminal half is responsible for the 5' incision.</text>
</comment>
<dbReference type="Proteomes" id="UP000198623">
    <property type="component" value="Unassembled WGS sequence"/>
</dbReference>
<dbReference type="Pfam" id="PF08459">
    <property type="entry name" value="UvrC_RNaseH_dom"/>
    <property type="match status" value="1"/>
</dbReference>
<sequence>MPETFMPEAVSEEIAAKNAEPVFDSKAFLAQLTPRPGVYQMQNTAGELLYIGKAKNLKKRVSSYFRTTGLTVKTKALVSHIANIEITVTNSETEALLLEQSLIKEYRPPYNILLRDDKSYPYIFVSEKEDYPVLTFHRGTKRKKGRYFGPFPSRAAVNDSLNILQKIFRIRSCDDAFFRNRSRPCLQYQIKRCSAPCVEAVSPEAYAEDIRHASMFLEGKSHTIMKELAAQMETAAANLDFERAVVYRDQITSLQLIQEQQYVFGESGDADVMGCAIQPGGVCVHVLFVRGGRVVGSKALHPKVSIEDSEAMVLSAFVAQWYIGSAREIPDQIICSHDLEDQPCIEEALSQQRGKKINLSSRVKGERAGWQKLALTNAEQHLASHLASKQNIYKRFLALQEVFSLEEVPKRLECFDISHSSGEATVASCVVFDRNGPLKKDYRTFNIEGITGGDDYAAMHQALMRRYTRIKKGEGVLPDILLIDGGKGQVTQAVKVLEELQITEVQIIGVAKGTSRKAGFETLVIAETNQEVVLASDSSALHLIQHIRDEAHRFAITGHRARRGKARNQSKLEGIAGVGPKRRRELLKHFGGIAAIERASVEEIAKVTTISPALADEIYAALHPEA</sequence>
<evidence type="ECO:0000259" key="10">
    <source>
        <dbReference type="PROSITE" id="PS50165"/>
    </source>
</evidence>
<dbReference type="STRING" id="1045558.SAMN05216175_103390"/>
<dbReference type="InterPro" id="IPR035901">
    <property type="entry name" value="GIY-YIG_endonuc_sf"/>
</dbReference>
<protein>
    <recommendedName>
        <fullName evidence="7">UvrABC system protein C</fullName>
        <shortName evidence="7">Protein UvrC</shortName>
    </recommendedName>
    <alternativeName>
        <fullName evidence="7">Excinuclease ABC subunit C</fullName>
    </alternativeName>
</protein>
<reference evidence="12" key="1">
    <citation type="submission" date="2016-10" db="EMBL/GenBank/DDBJ databases">
        <authorList>
            <person name="Varghese N."/>
            <person name="Submissions S."/>
        </authorList>
    </citation>
    <scope>NUCLEOTIDE SEQUENCE [LARGE SCALE GENOMIC DNA]</scope>
    <source>
        <strain evidence="12">CGMCC 1.10971</strain>
    </source>
</reference>
<evidence type="ECO:0000313" key="11">
    <source>
        <dbReference type="EMBL" id="SFG13903.1"/>
    </source>
</evidence>
<feature type="domain" description="GIY-YIG" evidence="9">
    <location>
        <begin position="34"/>
        <end position="112"/>
    </location>
</feature>
<dbReference type="Pfam" id="PF01541">
    <property type="entry name" value="GIY-YIG"/>
    <property type="match status" value="1"/>
</dbReference>
<comment type="subunit">
    <text evidence="7">Interacts with UvrB in an incision complex.</text>
</comment>
<dbReference type="PROSITE" id="PS50165">
    <property type="entry name" value="UVRC"/>
    <property type="match status" value="1"/>
</dbReference>
<evidence type="ECO:0000256" key="2">
    <source>
        <dbReference type="ARBA" id="ARBA00022763"/>
    </source>
</evidence>
<dbReference type="EMBL" id="FOOU01000003">
    <property type="protein sequence ID" value="SFG13903.1"/>
    <property type="molecule type" value="Genomic_DNA"/>
</dbReference>
<dbReference type="GO" id="GO:0009380">
    <property type="term" value="C:excinuclease repair complex"/>
    <property type="evidence" value="ECO:0007669"/>
    <property type="project" value="InterPro"/>
</dbReference>
<dbReference type="PROSITE" id="PS50151">
    <property type="entry name" value="UVR"/>
    <property type="match status" value="1"/>
</dbReference>
<dbReference type="FunFam" id="3.30.420.340:FF:000001">
    <property type="entry name" value="UvrABC system protein C"/>
    <property type="match status" value="1"/>
</dbReference>
<dbReference type="InterPro" id="IPR038476">
    <property type="entry name" value="UvrC_RNase_H_dom_sf"/>
</dbReference>
<evidence type="ECO:0000259" key="8">
    <source>
        <dbReference type="PROSITE" id="PS50151"/>
    </source>
</evidence>
<dbReference type="HAMAP" id="MF_00203">
    <property type="entry name" value="UvrC"/>
    <property type="match status" value="1"/>
</dbReference>
<dbReference type="OrthoDB" id="9804933at2"/>
<dbReference type="GO" id="GO:0009381">
    <property type="term" value="F:excinuclease ABC activity"/>
    <property type="evidence" value="ECO:0007669"/>
    <property type="project" value="UniProtKB-UniRule"/>
</dbReference>
<dbReference type="GO" id="GO:0005737">
    <property type="term" value="C:cytoplasm"/>
    <property type="evidence" value="ECO:0007669"/>
    <property type="project" value="UniProtKB-SubCell"/>
</dbReference>
<dbReference type="SMART" id="SM00465">
    <property type="entry name" value="GIYc"/>
    <property type="match status" value="1"/>
</dbReference>
<comment type="subcellular location">
    <subcellularLocation>
        <location evidence="7">Cytoplasm</location>
    </subcellularLocation>
</comment>
<evidence type="ECO:0000313" key="12">
    <source>
        <dbReference type="Proteomes" id="UP000198623"/>
    </source>
</evidence>
<evidence type="ECO:0000256" key="6">
    <source>
        <dbReference type="ARBA" id="ARBA00023236"/>
    </source>
</evidence>
<dbReference type="PANTHER" id="PTHR30562:SF1">
    <property type="entry name" value="UVRABC SYSTEM PROTEIN C"/>
    <property type="match status" value="1"/>
</dbReference>
<keyword evidence="4 7" id="KW-0267">Excision nuclease</keyword>
<gene>
    <name evidence="7" type="primary">uvrC</name>
    <name evidence="11" type="ORF">SAMN05216175_103390</name>
</gene>
<dbReference type="NCBIfam" id="NF001824">
    <property type="entry name" value="PRK00558.1-5"/>
    <property type="match status" value="1"/>
</dbReference>
<keyword evidence="2 7" id="KW-0227">DNA damage</keyword>
<dbReference type="InterPro" id="IPR047296">
    <property type="entry name" value="GIY-YIG_UvrC_Cho"/>
</dbReference>
<dbReference type="Gene3D" id="1.10.150.20">
    <property type="entry name" value="5' to 3' exonuclease, C-terminal subdomain"/>
    <property type="match status" value="1"/>
</dbReference>
<dbReference type="InterPro" id="IPR010994">
    <property type="entry name" value="RuvA_2-like"/>
</dbReference>
<dbReference type="PROSITE" id="PS50164">
    <property type="entry name" value="GIY_YIG"/>
    <property type="match status" value="1"/>
</dbReference>
<dbReference type="PANTHER" id="PTHR30562">
    <property type="entry name" value="UVRC/OXIDOREDUCTASE"/>
    <property type="match status" value="1"/>
</dbReference>